<accession>A0A1V8YQW2</accession>
<dbReference type="AlphaFoldDB" id="A0A1V8YQW2"/>
<protein>
    <submittedName>
        <fullName evidence="1">Uncharacterized protein</fullName>
    </submittedName>
</protein>
<name>A0A1V8YQW2_9ENTE</name>
<dbReference type="RefSeq" id="WP_081182823.1">
    <property type="nucleotide sequence ID" value="NZ_MJEA01000002.1"/>
</dbReference>
<gene>
    <name evidence="1" type="ORF">BH747_04045</name>
</gene>
<proteinExistence type="predicted"/>
<organism evidence="1 2">
    <name type="scientific">Enterococcus villorum</name>
    <dbReference type="NCBI Taxonomy" id="112904"/>
    <lineage>
        <taxon>Bacteria</taxon>
        <taxon>Bacillati</taxon>
        <taxon>Bacillota</taxon>
        <taxon>Bacilli</taxon>
        <taxon>Lactobacillales</taxon>
        <taxon>Enterococcaceae</taxon>
        <taxon>Enterococcus</taxon>
    </lineage>
</organism>
<sequence>MTYQEINNELGTIAEKSIKIASQLNEQLTKNMQQFLGEKLAEENSRIDQIAKAELKEMTDKAQEKLNTGLEEIQKELDSRYFADINVNQAAELEMVAKSDITFDEIKAYFRKFSGNHTALRRLEKLAISQGYIVRGCSYTKEIEFLERFKNTAQSLVKAIPTGELTRLRVAINYLNGKIQEYETFSNQEVQVMRGAQGTANY</sequence>
<dbReference type="Proteomes" id="UP000192477">
    <property type="component" value="Unassembled WGS sequence"/>
</dbReference>
<reference evidence="1 2" key="1">
    <citation type="journal article" date="2017" name="BMC Microbiol.">
        <title>Comparative genomics of Enterococcus spp. isolated from bovine feces.</title>
        <authorList>
            <person name="Beukers A.G."/>
            <person name="Zaheer R."/>
            <person name="Goji N."/>
            <person name="Amoako K.K."/>
            <person name="Chaves A.V."/>
            <person name="Ward M.P."/>
            <person name="McAllister T.A."/>
        </authorList>
    </citation>
    <scope>NUCLEOTIDE SEQUENCE [LARGE SCALE GENOMIC DNA]</scope>
    <source>
        <strain evidence="1 2">F1129D 143</strain>
    </source>
</reference>
<comment type="caution">
    <text evidence="1">The sequence shown here is derived from an EMBL/GenBank/DDBJ whole genome shotgun (WGS) entry which is preliminary data.</text>
</comment>
<evidence type="ECO:0000313" key="1">
    <source>
        <dbReference type="EMBL" id="OQO71169.1"/>
    </source>
</evidence>
<dbReference type="STRING" id="112904.BH747_04045"/>
<evidence type="ECO:0000313" key="2">
    <source>
        <dbReference type="Proteomes" id="UP000192477"/>
    </source>
</evidence>
<dbReference type="EMBL" id="MJEA01000002">
    <property type="protein sequence ID" value="OQO71169.1"/>
    <property type="molecule type" value="Genomic_DNA"/>
</dbReference>